<dbReference type="EMBL" id="CABMJJ010000004">
    <property type="protein sequence ID" value="VVC03037.1"/>
    <property type="molecule type" value="Genomic_DNA"/>
</dbReference>
<protein>
    <submittedName>
        <fullName evidence="1">Uncharacterized protein</fullName>
    </submittedName>
</protein>
<comment type="caution">
    <text evidence="1">The sequence shown here is derived from an EMBL/GenBank/DDBJ whole genome shotgun (WGS) entry which is preliminary data.</text>
</comment>
<dbReference type="PROSITE" id="PS51257">
    <property type="entry name" value="PROKAR_LIPOPROTEIN"/>
    <property type="match status" value="1"/>
</dbReference>
<name>A0A5E4LQ72_9ARCH</name>
<sequence>MRLLIILFGLILFFGCLSRIGSGTTLYEQDYKDNFQRIAIYEPNASNLCKVGECLCMVCKNGTNIFGPIKSLVGGYCYFEKNCTANKTGEISLGSPPYEDKLIRHFMIGQGPTFGDFSTANTYCNNRLSMAVQWLIGDNETAYMEPDASRAMCFLSKDIIPVYILYSNGTAMDMMAETGKIADILGTDGGSLYLGRLSSGPVGPVIVIPEINFDVSHAADVAQQIHIINSACQNNRGANDIHCITAVGPKMNDVAALDAVMQELKANGWQNELDLVAYGIDGRYARTCDGAQVRQQALNFSSYALYNYSKPTLIPYVLFDPGTNDSNNSCTWNEYSVVAAYGSFFPIGIQALQKRGVIGIAPYSFNTTGGTGVVNPLNCTNCAVARTQDRLRSWYGGCQMYTWYSREASKTNPSGGTLLIFGNESGSVCNHNTQYDYLSAVRFAGRDISQQQQNQLNASQPKYFSCDACIINNITSPIPFEFTNVRNDVPPDLYCSGFPEIDTWAGSRNLDPMLVRAFIITESNFDPCAAAKVCRAGYAGPGCFDNDPATADECYYQGYNKMEDPTGNCTFVNAPNWDTPNPDWRWCGLGIMQSLEPPYTFWPAAFAPGGVDGPLASVYLASHPADSELANAKSCNPVNFNPFNPSDSACMGTLKLEAKLKDAKKWIFDNRGKLNWQATDSEKDSVFAAYIAAHKYGGTWDAKGTTSRKPGHPRCASTMKNGDCWAYGFSQSWPYDAAYCGTDAGRADTTRCDNGAPIQQPPDKCYGYTDFIKFVRDCEVPYLKSGRDSGAVKMQNFFWLTTNCTNSMCPDGKALYAAMQMTVPPSGTPYLP</sequence>
<gene>
    <name evidence="1" type="ORF">LFW2832_00161</name>
</gene>
<dbReference type="AlphaFoldDB" id="A0A5E4LQ72"/>
<evidence type="ECO:0000313" key="2">
    <source>
        <dbReference type="Proteomes" id="UP000789941"/>
    </source>
</evidence>
<evidence type="ECO:0000313" key="1">
    <source>
        <dbReference type="EMBL" id="VVC03037.1"/>
    </source>
</evidence>
<organism evidence="1 2">
    <name type="scientific">Candidatus Bilamarchaeum dharawalense</name>
    <dbReference type="NCBI Taxonomy" id="2885759"/>
    <lineage>
        <taxon>Archaea</taxon>
        <taxon>Candidatus Micrarchaeota</taxon>
        <taxon>Candidatus Micrarchaeia</taxon>
        <taxon>Candidatus Anstonellales</taxon>
        <taxon>Candidatus Bilamarchaeaceae</taxon>
        <taxon>Candidatus Bilamarchaeum</taxon>
    </lineage>
</organism>
<accession>A0A5E4LQ72</accession>
<reference evidence="1 2" key="1">
    <citation type="submission" date="2019-08" db="EMBL/GenBank/DDBJ databases">
        <authorList>
            <person name="Vazquez-Campos X."/>
        </authorList>
    </citation>
    <scope>NUCLEOTIDE SEQUENCE [LARGE SCALE GENOMIC DNA]</scope>
    <source>
        <strain evidence="1">LFW-283_2</strain>
    </source>
</reference>
<proteinExistence type="predicted"/>
<dbReference type="Proteomes" id="UP000789941">
    <property type="component" value="Unassembled WGS sequence"/>
</dbReference>